<sequence>MEEICKIKDLYRTLYLFEREFQTKNDITINEAMLLCALKDDTPRSANDICEFIGLSSSRGSRIINTTEQKGFITRTMGKEDKRQMIFTLTEEGKAKITEMSSKSLEIGKELQNLLNL</sequence>
<feature type="domain" description="HTH marR-type" evidence="1">
    <location>
        <begin position="1"/>
        <end position="117"/>
    </location>
</feature>
<dbReference type="SUPFAM" id="SSF46785">
    <property type="entry name" value="Winged helix' DNA-binding domain"/>
    <property type="match status" value="1"/>
</dbReference>
<dbReference type="GO" id="GO:0003700">
    <property type="term" value="F:DNA-binding transcription factor activity"/>
    <property type="evidence" value="ECO:0007669"/>
    <property type="project" value="InterPro"/>
</dbReference>
<dbReference type="Pfam" id="PF12802">
    <property type="entry name" value="MarR_2"/>
    <property type="match status" value="1"/>
</dbReference>
<protein>
    <recommendedName>
        <fullName evidence="1">HTH marR-type domain-containing protein</fullName>
    </recommendedName>
</protein>
<name>A0A644TZU0_9ZZZZ</name>
<dbReference type="InterPro" id="IPR000835">
    <property type="entry name" value="HTH_MarR-typ"/>
</dbReference>
<dbReference type="Gene3D" id="1.10.10.10">
    <property type="entry name" value="Winged helix-like DNA-binding domain superfamily/Winged helix DNA-binding domain"/>
    <property type="match status" value="1"/>
</dbReference>
<dbReference type="SMART" id="SM00347">
    <property type="entry name" value="HTH_MARR"/>
    <property type="match status" value="1"/>
</dbReference>
<evidence type="ECO:0000313" key="2">
    <source>
        <dbReference type="EMBL" id="MPL72488.1"/>
    </source>
</evidence>
<gene>
    <name evidence="2" type="ORF">SDC9_18273</name>
</gene>
<dbReference type="InterPro" id="IPR036390">
    <property type="entry name" value="WH_DNA-bd_sf"/>
</dbReference>
<dbReference type="GO" id="GO:0006950">
    <property type="term" value="P:response to stress"/>
    <property type="evidence" value="ECO:0007669"/>
    <property type="project" value="TreeGrafter"/>
</dbReference>
<dbReference type="InterPro" id="IPR039422">
    <property type="entry name" value="MarR/SlyA-like"/>
</dbReference>
<proteinExistence type="predicted"/>
<dbReference type="PROSITE" id="PS50995">
    <property type="entry name" value="HTH_MARR_2"/>
    <property type="match status" value="1"/>
</dbReference>
<dbReference type="PANTHER" id="PTHR33164:SF43">
    <property type="entry name" value="HTH-TYPE TRANSCRIPTIONAL REPRESSOR YETL"/>
    <property type="match status" value="1"/>
</dbReference>
<dbReference type="EMBL" id="VSSQ01000066">
    <property type="protein sequence ID" value="MPL72488.1"/>
    <property type="molecule type" value="Genomic_DNA"/>
</dbReference>
<organism evidence="2">
    <name type="scientific">bioreactor metagenome</name>
    <dbReference type="NCBI Taxonomy" id="1076179"/>
    <lineage>
        <taxon>unclassified sequences</taxon>
        <taxon>metagenomes</taxon>
        <taxon>ecological metagenomes</taxon>
    </lineage>
</organism>
<accession>A0A644TZU0</accession>
<dbReference type="InterPro" id="IPR036388">
    <property type="entry name" value="WH-like_DNA-bd_sf"/>
</dbReference>
<evidence type="ECO:0000259" key="1">
    <source>
        <dbReference type="PROSITE" id="PS50995"/>
    </source>
</evidence>
<reference evidence="2" key="1">
    <citation type="submission" date="2019-08" db="EMBL/GenBank/DDBJ databases">
        <authorList>
            <person name="Kucharzyk K."/>
            <person name="Murdoch R.W."/>
            <person name="Higgins S."/>
            <person name="Loffler F."/>
        </authorList>
    </citation>
    <scope>NUCLEOTIDE SEQUENCE</scope>
</reference>
<dbReference type="PANTHER" id="PTHR33164">
    <property type="entry name" value="TRANSCRIPTIONAL REGULATOR, MARR FAMILY"/>
    <property type="match status" value="1"/>
</dbReference>
<dbReference type="AlphaFoldDB" id="A0A644TZU0"/>
<comment type="caution">
    <text evidence="2">The sequence shown here is derived from an EMBL/GenBank/DDBJ whole genome shotgun (WGS) entry which is preliminary data.</text>
</comment>